<dbReference type="Proteomes" id="UP000265520">
    <property type="component" value="Unassembled WGS sequence"/>
</dbReference>
<evidence type="ECO:0000313" key="1">
    <source>
        <dbReference type="EMBL" id="MCI68922.1"/>
    </source>
</evidence>
<comment type="caution">
    <text evidence="1">The sequence shown here is derived from an EMBL/GenBank/DDBJ whole genome shotgun (WGS) entry which is preliminary data.</text>
</comment>
<feature type="non-terminal residue" evidence="1">
    <location>
        <position position="1"/>
    </location>
</feature>
<sequence>AVQVIRVRIEEDVGLGLITVRRIVVDLIVLETKGLGEIKLGRN</sequence>
<evidence type="ECO:0000313" key="2">
    <source>
        <dbReference type="Proteomes" id="UP000265520"/>
    </source>
</evidence>
<protein>
    <submittedName>
        <fullName evidence="1">Uncharacterized protein</fullName>
    </submittedName>
</protein>
<name>A0A392U6C7_9FABA</name>
<accession>A0A392U6C7</accession>
<dbReference type="AlphaFoldDB" id="A0A392U6C7"/>
<organism evidence="1 2">
    <name type="scientific">Trifolium medium</name>
    <dbReference type="NCBI Taxonomy" id="97028"/>
    <lineage>
        <taxon>Eukaryota</taxon>
        <taxon>Viridiplantae</taxon>
        <taxon>Streptophyta</taxon>
        <taxon>Embryophyta</taxon>
        <taxon>Tracheophyta</taxon>
        <taxon>Spermatophyta</taxon>
        <taxon>Magnoliopsida</taxon>
        <taxon>eudicotyledons</taxon>
        <taxon>Gunneridae</taxon>
        <taxon>Pentapetalae</taxon>
        <taxon>rosids</taxon>
        <taxon>fabids</taxon>
        <taxon>Fabales</taxon>
        <taxon>Fabaceae</taxon>
        <taxon>Papilionoideae</taxon>
        <taxon>50 kb inversion clade</taxon>
        <taxon>NPAAA clade</taxon>
        <taxon>Hologalegina</taxon>
        <taxon>IRL clade</taxon>
        <taxon>Trifolieae</taxon>
        <taxon>Trifolium</taxon>
    </lineage>
</organism>
<keyword evidence="2" id="KW-1185">Reference proteome</keyword>
<reference evidence="1 2" key="1">
    <citation type="journal article" date="2018" name="Front. Plant Sci.">
        <title>Red Clover (Trifolium pratense) and Zigzag Clover (T. medium) - A Picture of Genomic Similarities and Differences.</title>
        <authorList>
            <person name="Dluhosova J."/>
            <person name="Istvanek J."/>
            <person name="Nedelnik J."/>
            <person name="Repkova J."/>
        </authorList>
    </citation>
    <scope>NUCLEOTIDE SEQUENCE [LARGE SCALE GENOMIC DNA]</scope>
    <source>
        <strain evidence="2">cv. 10/8</strain>
        <tissue evidence="1">Leaf</tissue>
    </source>
</reference>
<dbReference type="EMBL" id="LXQA010745629">
    <property type="protein sequence ID" value="MCI68922.1"/>
    <property type="molecule type" value="Genomic_DNA"/>
</dbReference>
<proteinExistence type="predicted"/>